<sequence length="213" mass="22531">MIRVLVVDDEPQVRTALREILASAPDLRAEDEAGDGDEAVRVAIATRPDVVLMDVRMPRRDGLWAAAELLRRPQPPAVVMLTTFGERAYVDVAVAAGVSGFLLKTGGPDELIAAVRSVAAGGACLDPAIAADLLSEVRTARSRGAAARRARAGLTPREQEILTLLAEGLTNAELAQRLHLSEGTVKGYVSTLLARLGVRNRVEAAILGQQAQG</sequence>
<dbReference type="InterPro" id="IPR000792">
    <property type="entry name" value="Tscrpt_reg_LuxR_C"/>
</dbReference>
<dbReference type="InterPro" id="IPR016032">
    <property type="entry name" value="Sig_transdc_resp-reg_C-effctor"/>
</dbReference>
<evidence type="ECO:0000313" key="9">
    <source>
        <dbReference type="Proteomes" id="UP001612915"/>
    </source>
</evidence>
<evidence type="ECO:0000256" key="1">
    <source>
        <dbReference type="ARBA" id="ARBA00022553"/>
    </source>
</evidence>
<protein>
    <submittedName>
        <fullName evidence="8">Response regulator</fullName>
    </submittedName>
</protein>
<dbReference type="InterPro" id="IPR039420">
    <property type="entry name" value="WalR-like"/>
</dbReference>
<dbReference type="PANTHER" id="PTHR43214:SF24">
    <property type="entry name" value="TRANSCRIPTIONAL REGULATORY PROTEIN NARL-RELATED"/>
    <property type="match status" value="1"/>
</dbReference>
<keyword evidence="9" id="KW-1185">Reference proteome</keyword>
<proteinExistence type="predicted"/>
<evidence type="ECO:0000259" key="6">
    <source>
        <dbReference type="PROSITE" id="PS50043"/>
    </source>
</evidence>
<evidence type="ECO:0000313" key="8">
    <source>
        <dbReference type="EMBL" id="MFI7585558.1"/>
    </source>
</evidence>
<organism evidence="8 9">
    <name type="scientific">Spongisporangium articulatum</name>
    <dbReference type="NCBI Taxonomy" id="3362603"/>
    <lineage>
        <taxon>Bacteria</taxon>
        <taxon>Bacillati</taxon>
        <taxon>Actinomycetota</taxon>
        <taxon>Actinomycetes</taxon>
        <taxon>Kineosporiales</taxon>
        <taxon>Kineosporiaceae</taxon>
        <taxon>Spongisporangium</taxon>
    </lineage>
</organism>
<dbReference type="PROSITE" id="PS50043">
    <property type="entry name" value="HTH_LUXR_2"/>
    <property type="match status" value="1"/>
</dbReference>
<dbReference type="SUPFAM" id="SSF46894">
    <property type="entry name" value="C-terminal effector domain of the bipartite response regulators"/>
    <property type="match status" value="1"/>
</dbReference>
<dbReference type="InterPro" id="IPR011006">
    <property type="entry name" value="CheY-like_superfamily"/>
</dbReference>
<dbReference type="CDD" id="cd06170">
    <property type="entry name" value="LuxR_C_like"/>
    <property type="match status" value="1"/>
</dbReference>
<dbReference type="PROSITE" id="PS50110">
    <property type="entry name" value="RESPONSE_REGULATORY"/>
    <property type="match status" value="1"/>
</dbReference>
<keyword evidence="1 5" id="KW-0597">Phosphoprotein</keyword>
<dbReference type="PANTHER" id="PTHR43214">
    <property type="entry name" value="TWO-COMPONENT RESPONSE REGULATOR"/>
    <property type="match status" value="1"/>
</dbReference>
<evidence type="ECO:0000256" key="3">
    <source>
        <dbReference type="ARBA" id="ARBA00023125"/>
    </source>
</evidence>
<dbReference type="SMART" id="SM00448">
    <property type="entry name" value="REC"/>
    <property type="match status" value="1"/>
</dbReference>
<dbReference type="EMBL" id="JBITLV010000001">
    <property type="protein sequence ID" value="MFI7585558.1"/>
    <property type="molecule type" value="Genomic_DNA"/>
</dbReference>
<dbReference type="RefSeq" id="WP_398273640.1">
    <property type="nucleotide sequence ID" value="NZ_JBITLV010000001.1"/>
</dbReference>
<keyword evidence="2" id="KW-0805">Transcription regulation</keyword>
<dbReference type="SUPFAM" id="SSF52172">
    <property type="entry name" value="CheY-like"/>
    <property type="match status" value="1"/>
</dbReference>
<dbReference type="PRINTS" id="PR00038">
    <property type="entry name" value="HTHLUXR"/>
</dbReference>
<evidence type="ECO:0000256" key="5">
    <source>
        <dbReference type="PROSITE-ProRule" id="PRU00169"/>
    </source>
</evidence>
<name>A0ABW8AHB5_9ACTN</name>
<dbReference type="Pfam" id="PF00072">
    <property type="entry name" value="Response_reg"/>
    <property type="match status" value="1"/>
</dbReference>
<dbReference type="SMART" id="SM00421">
    <property type="entry name" value="HTH_LUXR"/>
    <property type="match status" value="1"/>
</dbReference>
<keyword evidence="4" id="KW-0804">Transcription</keyword>
<keyword evidence="3" id="KW-0238">DNA-binding</keyword>
<evidence type="ECO:0000256" key="4">
    <source>
        <dbReference type="ARBA" id="ARBA00023163"/>
    </source>
</evidence>
<gene>
    <name evidence="8" type="ORF">ACIB24_00620</name>
</gene>
<feature type="domain" description="HTH luxR-type" evidence="6">
    <location>
        <begin position="147"/>
        <end position="212"/>
    </location>
</feature>
<dbReference type="InterPro" id="IPR058245">
    <property type="entry name" value="NreC/VraR/RcsB-like_REC"/>
</dbReference>
<comment type="caution">
    <text evidence="8">The sequence shown here is derived from an EMBL/GenBank/DDBJ whole genome shotgun (WGS) entry which is preliminary data.</text>
</comment>
<feature type="modified residue" description="4-aspartylphosphate" evidence="5">
    <location>
        <position position="54"/>
    </location>
</feature>
<evidence type="ECO:0000256" key="2">
    <source>
        <dbReference type="ARBA" id="ARBA00023015"/>
    </source>
</evidence>
<dbReference type="Pfam" id="PF00196">
    <property type="entry name" value="GerE"/>
    <property type="match status" value="1"/>
</dbReference>
<dbReference type="Gene3D" id="3.40.50.2300">
    <property type="match status" value="1"/>
</dbReference>
<evidence type="ECO:0000259" key="7">
    <source>
        <dbReference type="PROSITE" id="PS50110"/>
    </source>
</evidence>
<accession>A0ABW8AHB5</accession>
<dbReference type="InterPro" id="IPR001789">
    <property type="entry name" value="Sig_transdc_resp-reg_receiver"/>
</dbReference>
<feature type="domain" description="Response regulatory" evidence="7">
    <location>
        <begin position="3"/>
        <end position="119"/>
    </location>
</feature>
<reference evidence="8 9" key="1">
    <citation type="submission" date="2024-10" db="EMBL/GenBank/DDBJ databases">
        <title>The Natural Products Discovery Center: Release of the First 8490 Sequenced Strains for Exploring Actinobacteria Biosynthetic Diversity.</title>
        <authorList>
            <person name="Kalkreuter E."/>
            <person name="Kautsar S.A."/>
            <person name="Yang D."/>
            <person name="Bader C.D."/>
            <person name="Teijaro C.N."/>
            <person name="Fluegel L."/>
            <person name="Davis C.M."/>
            <person name="Simpson J.R."/>
            <person name="Lauterbach L."/>
            <person name="Steele A.D."/>
            <person name="Gui C."/>
            <person name="Meng S."/>
            <person name="Li G."/>
            <person name="Viehrig K."/>
            <person name="Ye F."/>
            <person name="Su P."/>
            <person name="Kiefer A.F."/>
            <person name="Nichols A."/>
            <person name="Cepeda A.J."/>
            <person name="Yan W."/>
            <person name="Fan B."/>
            <person name="Jiang Y."/>
            <person name="Adhikari A."/>
            <person name="Zheng C.-J."/>
            <person name="Schuster L."/>
            <person name="Cowan T.M."/>
            <person name="Smanski M.J."/>
            <person name="Chevrette M.G."/>
            <person name="De Carvalho L.P.S."/>
            <person name="Shen B."/>
        </authorList>
    </citation>
    <scope>NUCLEOTIDE SEQUENCE [LARGE SCALE GENOMIC DNA]</scope>
    <source>
        <strain evidence="8 9">NPDC049639</strain>
    </source>
</reference>
<dbReference type="CDD" id="cd17535">
    <property type="entry name" value="REC_NarL-like"/>
    <property type="match status" value="1"/>
</dbReference>
<dbReference type="Proteomes" id="UP001612915">
    <property type="component" value="Unassembled WGS sequence"/>
</dbReference>